<sequence length="66" mass="7699">MSVRYRKKLFHAVHYRPDVLIPFVLFLDLVTHRAQYDTANFPAVLMPLSKLLQRQTCSDRIPSGKV</sequence>
<reference evidence="1" key="2">
    <citation type="journal article" date="2024" name="Plant">
        <title>Genomic evolution and insights into agronomic trait innovations of Sesamum species.</title>
        <authorList>
            <person name="Miao H."/>
            <person name="Wang L."/>
            <person name="Qu L."/>
            <person name="Liu H."/>
            <person name="Sun Y."/>
            <person name="Le M."/>
            <person name="Wang Q."/>
            <person name="Wei S."/>
            <person name="Zheng Y."/>
            <person name="Lin W."/>
            <person name="Duan Y."/>
            <person name="Cao H."/>
            <person name="Xiong S."/>
            <person name="Wang X."/>
            <person name="Wei L."/>
            <person name="Li C."/>
            <person name="Ma Q."/>
            <person name="Ju M."/>
            <person name="Zhao R."/>
            <person name="Li G."/>
            <person name="Mu C."/>
            <person name="Tian Q."/>
            <person name="Mei H."/>
            <person name="Zhang T."/>
            <person name="Gao T."/>
            <person name="Zhang H."/>
        </authorList>
    </citation>
    <scope>NUCLEOTIDE SEQUENCE</scope>
    <source>
        <strain evidence="1">G01</strain>
    </source>
</reference>
<dbReference type="AlphaFoldDB" id="A0AAW2IZK1"/>
<proteinExistence type="predicted"/>
<protein>
    <submittedName>
        <fullName evidence="1">Uncharacterized protein</fullName>
    </submittedName>
</protein>
<organism evidence="1">
    <name type="scientific">Sesamum angustifolium</name>
    <dbReference type="NCBI Taxonomy" id="2727405"/>
    <lineage>
        <taxon>Eukaryota</taxon>
        <taxon>Viridiplantae</taxon>
        <taxon>Streptophyta</taxon>
        <taxon>Embryophyta</taxon>
        <taxon>Tracheophyta</taxon>
        <taxon>Spermatophyta</taxon>
        <taxon>Magnoliopsida</taxon>
        <taxon>eudicotyledons</taxon>
        <taxon>Gunneridae</taxon>
        <taxon>Pentapetalae</taxon>
        <taxon>asterids</taxon>
        <taxon>lamiids</taxon>
        <taxon>Lamiales</taxon>
        <taxon>Pedaliaceae</taxon>
        <taxon>Sesamum</taxon>
    </lineage>
</organism>
<reference evidence="1" key="1">
    <citation type="submission" date="2020-06" db="EMBL/GenBank/DDBJ databases">
        <authorList>
            <person name="Li T."/>
            <person name="Hu X."/>
            <person name="Zhang T."/>
            <person name="Song X."/>
            <person name="Zhang H."/>
            <person name="Dai N."/>
            <person name="Sheng W."/>
            <person name="Hou X."/>
            <person name="Wei L."/>
        </authorList>
    </citation>
    <scope>NUCLEOTIDE SEQUENCE</scope>
    <source>
        <strain evidence="1">G01</strain>
        <tissue evidence="1">Leaf</tissue>
    </source>
</reference>
<comment type="caution">
    <text evidence="1">The sequence shown here is derived from an EMBL/GenBank/DDBJ whole genome shotgun (WGS) entry which is preliminary data.</text>
</comment>
<dbReference type="EMBL" id="JACGWK010001496">
    <property type="protein sequence ID" value="KAL0287278.1"/>
    <property type="molecule type" value="Genomic_DNA"/>
</dbReference>
<name>A0AAW2IZK1_9LAMI</name>
<evidence type="ECO:0000313" key="1">
    <source>
        <dbReference type="EMBL" id="KAL0287278.1"/>
    </source>
</evidence>
<gene>
    <name evidence="1" type="ORF">Sangu_2699300</name>
</gene>
<accession>A0AAW2IZK1</accession>